<dbReference type="PANTHER" id="PTHR46091">
    <property type="entry name" value="BLR7054 PROTEIN"/>
    <property type="match status" value="1"/>
</dbReference>
<accession>A0A447TA42</accession>
<dbReference type="PANTHER" id="PTHR46091:SF3">
    <property type="entry name" value="AMINE OXIDASE DOMAIN-CONTAINING PROTEIN"/>
    <property type="match status" value="1"/>
</dbReference>
<dbReference type="SUPFAM" id="SSF51905">
    <property type="entry name" value="FAD/NAD(P)-binding domain"/>
    <property type="match status" value="1"/>
</dbReference>
<name>A0A447TA42_CHRVL</name>
<keyword evidence="4" id="KW-0521">NADP</keyword>
<gene>
    <name evidence="6" type="ORF">NCTC9695_02177</name>
</gene>
<protein>
    <submittedName>
        <fullName evidence="6">Phytoene desaturase</fullName>
    </submittedName>
</protein>
<keyword evidence="2" id="KW-0732">Signal</keyword>
<evidence type="ECO:0000313" key="7">
    <source>
        <dbReference type="Proteomes" id="UP000275777"/>
    </source>
</evidence>
<keyword evidence="1" id="KW-0285">Flavoprotein</keyword>
<evidence type="ECO:0000256" key="1">
    <source>
        <dbReference type="ARBA" id="ARBA00022630"/>
    </source>
</evidence>
<keyword evidence="5" id="KW-0520">NAD</keyword>
<dbReference type="InterPro" id="IPR036188">
    <property type="entry name" value="FAD/NAD-bd_sf"/>
</dbReference>
<dbReference type="EMBL" id="LR134182">
    <property type="protein sequence ID" value="VEB41738.1"/>
    <property type="molecule type" value="Genomic_DNA"/>
</dbReference>
<proteinExistence type="predicted"/>
<keyword evidence="3" id="KW-0274">FAD</keyword>
<organism evidence="6 7">
    <name type="scientific">Chromobacterium violaceum</name>
    <dbReference type="NCBI Taxonomy" id="536"/>
    <lineage>
        <taxon>Bacteria</taxon>
        <taxon>Pseudomonadati</taxon>
        <taxon>Pseudomonadota</taxon>
        <taxon>Betaproteobacteria</taxon>
        <taxon>Neisseriales</taxon>
        <taxon>Chromobacteriaceae</taxon>
        <taxon>Chromobacterium</taxon>
    </lineage>
</organism>
<dbReference type="AlphaFoldDB" id="A0A447TA42"/>
<evidence type="ECO:0000256" key="2">
    <source>
        <dbReference type="ARBA" id="ARBA00022729"/>
    </source>
</evidence>
<evidence type="ECO:0000256" key="5">
    <source>
        <dbReference type="ARBA" id="ARBA00023027"/>
    </source>
</evidence>
<dbReference type="Proteomes" id="UP000275777">
    <property type="component" value="Chromosome"/>
</dbReference>
<dbReference type="InterPro" id="IPR052206">
    <property type="entry name" value="Retinol_saturase"/>
</dbReference>
<dbReference type="Gene3D" id="3.50.50.60">
    <property type="entry name" value="FAD/NAD(P)-binding domain"/>
    <property type="match status" value="1"/>
</dbReference>
<sequence length="192" mass="22080">MLQGRYEPDFAAMRYARKHLKNITVRDALRRMFDDPQLCELLALPSIYVGSFPEQCSYLYFLHVVYANLYMRSAYMDGGSQRLSNLLVEQIRARGGEVVLNVNVERILVDKSAMRATGVATDRGEFLARRFWSTLRRSMRWSSCSNPCRSWMPLGSSCPGYGQPMPPARFIWCWTRTLPNWAATRGNHAVGR</sequence>
<reference evidence="6 7" key="1">
    <citation type="submission" date="2018-12" db="EMBL/GenBank/DDBJ databases">
        <authorList>
            <consortium name="Pathogen Informatics"/>
        </authorList>
    </citation>
    <scope>NUCLEOTIDE SEQUENCE [LARGE SCALE GENOMIC DNA]</scope>
    <source>
        <strain evidence="6 7">NCTC9695</strain>
    </source>
</reference>
<evidence type="ECO:0000256" key="3">
    <source>
        <dbReference type="ARBA" id="ARBA00022827"/>
    </source>
</evidence>
<evidence type="ECO:0000256" key="4">
    <source>
        <dbReference type="ARBA" id="ARBA00022857"/>
    </source>
</evidence>
<evidence type="ECO:0000313" key="6">
    <source>
        <dbReference type="EMBL" id="VEB41738.1"/>
    </source>
</evidence>